<keyword evidence="6" id="KW-0809">Transit peptide</keyword>
<dbReference type="InterPro" id="IPR036188">
    <property type="entry name" value="FAD/NAD-bd_sf"/>
</dbReference>
<keyword evidence="12" id="KW-1185">Reference proteome</keyword>
<evidence type="ECO:0000313" key="11">
    <source>
        <dbReference type="EMBL" id="CDH55671.1"/>
    </source>
</evidence>
<dbReference type="OrthoDB" id="3244603at2759"/>
<dbReference type="InterPro" id="IPR045024">
    <property type="entry name" value="NDH-2"/>
</dbReference>
<comment type="similarity">
    <text evidence="2">Belongs to the NADH dehydrogenase family.</text>
</comment>
<dbReference type="PROSITE" id="PS00018">
    <property type="entry name" value="EF_HAND_1"/>
    <property type="match status" value="2"/>
</dbReference>
<dbReference type="PANTHER" id="PTHR43706:SF50">
    <property type="entry name" value="NADH DEHYDROGENASE (UBIQUINONE)-RELATED"/>
    <property type="match status" value="1"/>
</dbReference>
<evidence type="ECO:0000256" key="8">
    <source>
        <dbReference type="ARBA" id="ARBA00023027"/>
    </source>
</evidence>
<keyword evidence="8" id="KW-0520">NAD</keyword>
<dbReference type="Gene3D" id="3.50.50.100">
    <property type="match status" value="2"/>
</dbReference>
<dbReference type="Pfam" id="PF13499">
    <property type="entry name" value="EF-hand_7"/>
    <property type="match status" value="1"/>
</dbReference>
<dbReference type="Pfam" id="PF22366">
    <property type="entry name" value="NDH2_C"/>
    <property type="match status" value="1"/>
</dbReference>
<feature type="region of interest" description="Disordered" evidence="9">
    <location>
        <begin position="1022"/>
        <end position="1047"/>
    </location>
</feature>
<dbReference type="PROSITE" id="PS50222">
    <property type="entry name" value="EF_HAND_2"/>
    <property type="match status" value="2"/>
</dbReference>
<evidence type="ECO:0000256" key="9">
    <source>
        <dbReference type="SAM" id="MobiDB-lite"/>
    </source>
</evidence>
<evidence type="ECO:0000256" key="6">
    <source>
        <dbReference type="ARBA" id="ARBA00022946"/>
    </source>
</evidence>
<dbReference type="Proteomes" id="UP000027586">
    <property type="component" value="Unassembled WGS sequence"/>
</dbReference>
<dbReference type="GO" id="GO:0005509">
    <property type="term" value="F:calcium ion binding"/>
    <property type="evidence" value="ECO:0007669"/>
    <property type="project" value="InterPro"/>
</dbReference>
<dbReference type="AlphaFoldDB" id="A0A068S370"/>
<feature type="region of interest" description="Disordered" evidence="9">
    <location>
        <begin position="637"/>
        <end position="696"/>
    </location>
</feature>
<dbReference type="InterPro" id="IPR002048">
    <property type="entry name" value="EF_hand_dom"/>
</dbReference>
<keyword evidence="7" id="KW-0560">Oxidoreductase</keyword>
<dbReference type="EMBL" id="CBTN010000031">
    <property type="protein sequence ID" value="CDH55671.1"/>
    <property type="molecule type" value="Genomic_DNA"/>
</dbReference>
<dbReference type="GO" id="GO:0003954">
    <property type="term" value="F:NADH dehydrogenase activity"/>
    <property type="evidence" value="ECO:0007669"/>
    <property type="project" value="InterPro"/>
</dbReference>
<evidence type="ECO:0000256" key="7">
    <source>
        <dbReference type="ARBA" id="ARBA00023002"/>
    </source>
</evidence>
<evidence type="ECO:0000256" key="5">
    <source>
        <dbReference type="ARBA" id="ARBA00022837"/>
    </source>
</evidence>
<name>A0A068S370_9FUNG</name>
<evidence type="ECO:0000256" key="3">
    <source>
        <dbReference type="ARBA" id="ARBA00022630"/>
    </source>
</evidence>
<dbReference type="InterPro" id="IPR011992">
    <property type="entry name" value="EF-hand-dom_pair"/>
</dbReference>
<dbReference type="CDD" id="cd00051">
    <property type="entry name" value="EFh"/>
    <property type="match status" value="1"/>
</dbReference>
<dbReference type="STRING" id="1263082.A0A068S370"/>
<organism evidence="11 12">
    <name type="scientific">Lichtheimia corymbifera JMRC:FSU:9682</name>
    <dbReference type="NCBI Taxonomy" id="1263082"/>
    <lineage>
        <taxon>Eukaryota</taxon>
        <taxon>Fungi</taxon>
        <taxon>Fungi incertae sedis</taxon>
        <taxon>Mucoromycota</taxon>
        <taxon>Mucoromycotina</taxon>
        <taxon>Mucoromycetes</taxon>
        <taxon>Mucorales</taxon>
        <taxon>Lichtheimiaceae</taxon>
        <taxon>Lichtheimia</taxon>
    </lineage>
</organism>
<comment type="subcellular location">
    <subcellularLocation>
        <location evidence="1">Mitochondrion inner membrane</location>
        <topology evidence="1">Peripheral membrane protein</topology>
        <orientation evidence="1">Intermembrane side</orientation>
    </subcellularLocation>
</comment>
<proteinExistence type="inferred from homology"/>
<evidence type="ECO:0000256" key="4">
    <source>
        <dbReference type="ARBA" id="ARBA00022827"/>
    </source>
</evidence>
<evidence type="ECO:0000256" key="2">
    <source>
        <dbReference type="ARBA" id="ARBA00005272"/>
    </source>
</evidence>
<dbReference type="GO" id="GO:0005743">
    <property type="term" value="C:mitochondrial inner membrane"/>
    <property type="evidence" value="ECO:0007669"/>
    <property type="project" value="UniProtKB-SubCell"/>
</dbReference>
<dbReference type="SUPFAM" id="SSF51905">
    <property type="entry name" value="FAD/NAD(P)-binding domain"/>
    <property type="match status" value="2"/>
</dbReference>
<keyword evidence="4" id="KW-0274">FAD</keyword>
<feature type="compositionally biased region" description="Polar residues" evidence="9">
    <location>
        <begin position="665"/>
        <end position="691"/>
    </location>
</feature>
<dbReference type="SMART" id="SM00054">
    <property type="entry name" value="EFh"/>
    <property type="match status" value="2"/>
</dbReference>
<feature type="domain" description="EF-hand" evidence="10">
    <location>
        <begin position="407"/>
        <end position="442"/>
    </location>
</feature>
<accession>A0A068S370</accession>
<keyword evidence="5" id="KW-0106">Calcium</keyword>
<evidence type="ECO:0000259" key="10">
    <source>
        <dbReference type="PROSITE" id="PS50222"/>
    </source>
</evidence>
<comment type="caution">
    <text evidence="11">The sequence shown here is derived from an EMBL/GenBank/DDBJ whole genome shotgun (WGS) entry which is preliminary data.</text>
</comment>
<keyword evidence="3" id="KW-0285">Flavoprotein</keyword>
<sequence>MFRGAARRLFTAPFRQRPVRWTLAAGAVVGVPTYIMSQDYIYIEDAQDAHKKVPPLALHPQTGGQKNLPIVTHQLDDDEQSQQKPRLVIVGGGWGAVSVLRNLDKDKYNVTVISENNYFLFTPLLPCATVGTMEPRSLLEPIRKVAARVHGHFLEAKATDIDLDNKLLEVRSVDDEDRFYVPYDKLVIAVGAQSITHGVEGLENTVQLKTVQDAINIRRNVMGNAEKACLPTTTPQERKQLLSFVICGGGPTGIEFAAELFDWINEDLVKWFPKLLREDVSVSIIQSRDHILNMFDVKISEYAEKRFKRENVNVITNARVARIEKDKVVYRRKDAADPQNAEEAIPYGLCLWSTGIAMTPFVQNLSDKLGIQGHRRALRTDEMLRVKGVSDGSIYALGDCATMENPKLLKHVKEILEAADKDKNGSLTPDEFKEAIAFMRKKFPMHEQHVNKLESTFEKYDVDHDGRIDMSELENMLMDVDNKMTQLPATAQVASQQGAYLAKQLCTDNSTRPFVYNHLGTLAYLGNTAVGEFSWGYKMTGGLYALYLWRSVYWSEQVSMRTRMNLSLDWTKRALFGRDISMGDAICRGWNGLLPCVLHCYLFSFFSYGDWSYPSWMGSLCYLRSLLVARVPRLRSKESRSESSGSSGTISASTIQKSSLDKTKGQQSSGGNKRNRSTSDITTSSTVQTSSRDTHEAVDRILQQPIDEMVADVRQSQQVDEGVATSADVPPSTANTVSHHRTPRLIDLGSTRLIPQNTRYRTYSEQQQSTFAPRTEMTYAEYFARWSTFIDSRLLEKLEQQGGVVDELPQADLSYYWGEEVFTQDNIIAYCAERALTAKGRIEEKLQVETLCKEVQAFIAEARRRNPTRYIPPTFRREVKATLCELAGNNWLSAKVRPAAVFGYKEAARLVETSLKHDEGSMAMQTGFLTATIAHTGIRISSLCAQTDIPEKYREYLQWKCPYAYTNMPPQPMMPFPIYPPPAIPWHYMYHYPGQQLLFQAMASMGFMGQQGLGLMDQQRSALMGQQGSTPVDQQQQQQQSPSVGQQALDLQVQQLAHDELEIVDHRTPSTHFTQHTSSAIEQGRREAHSLAVSPVSTRHSSQHETSIHQDDPWNISYDSTPLCQRSTDAANYKFKRLLIKSGLTIDGTLYAFRRSFFPISYTRLEMTWLRVV</sequence>
<protein>
    <submittedName>
        <fullName evidence="11">Nadh-ubiquinone oxidoreductase 64 kDa subunit</fullName>
    </submittedName>
</protein>
<evidence type="ECO:0000313" key="12">
    <source>
        <dbReference type="Proteomes" id="UP000027586"/>
    </source>
</evidence>
<reference evidence="11" key="1">
    <citation type="submission" date="2013-08" db="EMBL/GenBank/DDBJ databases">
        <title>Gene expansion shapes genome architecture in the human pathogen Lichtheimia corymbifera: an evolutionary genomics analysis in the ancient terrestrial Mucorales (Mucoromycotina).</title>
        <authorList>
            <person name="Schwartze V.U."/>
            <person name="Winter S."/>
            <person name="Shelest E."/>
            <person name="Marcet-Houben M."/>
            <person name="Horn F."/>
            <person name="Wehner S."/>
            <person name="Hoffmann K."/>
            <person name="Riege K."/>
            <person name="Sammeth M."/>
            <person name="Nowrousian M."/>
            <person name="Valiante V."/>
            <person name="Linde J."/>
            <person name="Jacobsen I.D."/>
            <person name="Marz M."/>
            <person name="Brakhage A.A."/>
            <person name="Gabaldon T."/>
            <person name="Bocker S."/>
            <person name="Voigt K."/>
        </authorList>
    </citation>
    <scope>NUCLEOTIDE SEQUENCE [LARGE SCALE GENOMIC DNA]</scope>
    <source>
        <strain evidence="11">FSU 9682</strain>
    </source>
</reference>
<dbReference type="SUPFAM" id="SSF47473">
    <property type="entry name" value="EF-hand"/>
    <property type="match status" value="1"/>
</dbReference>
<feature type="domain" description="EF-hand" evidence="10">
    <location>
        <begin position="448"/>
        <end position="483"/>
    </location>
</feature>
<dbReference type="VEuPathDB" id="FungiDB:LCOR_06789.1"/>
<feature type="compositionally biased region" description="Low complexity" evidence="9">
    <location>
        <begin position="642"/>
        <end position="655"/>
    </location>
</feature>
<gene>
    <name evidence="11" type="ORF">LCOR_06789.1</name>
</gene>
<dbReference type="InterPro" id="IPR018247">
    <property type="entry name" value="EF_Hand_1_Ca_BS"/>
</dbReference>
<evidence type="ECO:0000256" key="1">
    <source>
        <dbReference type="ARBA" id="ARBA00004137"/>
    </source>
</evidence>
<dbReference type="PANTHER" id="PTHR43706">
    <property type="entry name" value="NADH DEHYDROGENASE"/>
    <property type="match status" value="1"/>
</dbReference>
<dbReference type="InterPro" id="IPR023753">
    <property type="entry name" value="FAD/NAD-binding_dom"/>
</dbReference>
<dbReference type="InterPro" id="IPR054585">
    <property type="entry name" value="NDH2-like_C"/>
</dbReference>
<dbReference type="Pfam" id="PF07992">
    <property type="entry name" value="Pyr_redox_2"/>
    <property type="match status" value="1"/>
</dbReference>